<feature type="domain" description="F5/8 type C" evidence="7">
    <location>
        <begin position="553"/>
        <end position="690"/>
    </location>
</feature>
<dbReference type="Gene3D" id="2.60.40.1180">
    <property type="entry name" value="Golgi alpha-mannosidase II"/>
    <property type="match status" value="1"/>
</dbReference>
<name>A0A919PB85_9CELL</name>
<keyword evidence="4" id="KW-0326">Glycosidase</keyword>
<dbReference type="AlphaFoldDB" id="A0A919PB85"/>
<dbReference type="PANTHER" id="PTHR11069:SF23">
    <property type="entry name" value="LYSOSOMAL ACID GLUCOSYLCERAMIDASE"/>
    <property type="match status" value="1"/>
</dbReference>
<dbReference type="Proteomes" id="UP000642125">
    <property type="component" value="Unassembled WGS sequence"/>
</dbReference>
<dbReference type="Gene3D" id="2.60.120.260">
    <property type="entry name" value="Galactose-binding domain-like"/>
    <property type="match status" value="1"/>
</dbReference>
<evidence type="ECO:0000256" key="4">
    <source>
        <dbReference type="RuleBase" id="RU361188"/>
    </source>
</evidence>
<dbReference type="InterPro" id="IPR001139">
    <property type="entry name" value="Glyco_hydro_30"/>
</dbReference>
<gene>
    <name evidence="8" type="ORF">Cpa01nite_18490</name>
</gene>
<keyword evidence="3 4" id="KW-0378">Hydrolase</keyword>
<evidence type="ECO:0000313" key="8">
    <source>
        <dbReference type="EMBL" id="GIG36468.1"/>
    </source>
</evidence>
<dbReference type="EMBL" id="BONO01000012">
    <property type="protein sequence ID" value="GIG36468.1"/>
    <property type="molecule type" value="Genomic_DNA"/>
</dbReference>
<feature type="region of interest" description="Disordered" evidence="5">
    <location>
        <begin position="1"/>
        <end position="32"/>
    </location>
</feature>
<dbReference type="GO" id="GO:0006680">
    <property type="term" value="P:glucosylceramide catabolic process"/>
    <property type="evidence" value="ECO:0007669"/>
    <property type="project" value="TreeGrafter"/>
</dbReference>
<dbReference type="PROSITE" id="PS50022">
    <property type="entry name" value="FA58C_3"/>
    <property type="match status" value="1"/>
</dbReference>
<dbReference type="InterPro" id="IPR033453">
    <property type="entry name" value="Glyco_hydro_30_TIM-barrel"/>
</dbReference>
<dbReference type="InterPro" id="IPR017853">
    <property type="entry name" value="GH"/>
</dbReference>
<evidence type="ECO:0000256" key="6">
    <source>
        <dbReference type="SAM" id="Phobius"/>
    </source>
</evidence>
<reference evidence="8" key="1">
    <citation type="submission" date="2021-01" db="EMBL/GenBank/DDBJ databases">
        <title>Whole genome shotgun sequence of Cellulomonas pakistanensis NBRC 110800.</title>
        <authorList>
            <person name="Komaki H."/>
            <person name="Tamura T."/>
        </authorList>
    </citation>
    <scope>NUCLEOTIDE SEQUENCE</scope>
    <source>
        <strain evidence="8">NBRC 110800</strain>
    </source>
</reference>
<evidence type="ECO:0000256" key="1">
    <source>
        <dbReference type="ARBA" id="ARBA00005382"/>
    </source>
</evidence>
<evidence type="ECO:0000256" key="2">
    <source>
        <dbReference type="ARBA" id="ARBA00022729"/>
    </source>
</evidence>
<dbReference type="GO" id="GO:0004348">
    <property type="term" value="F:glucosylceramidase activity"/>
    <property type="evidence" value="ECO:0007669"/>
    <property type="project" value="InterPro"/>
</dbReference>
<organism evidence="8 9">
    <name type="scientific">Cellulomonas pakistanensis</name>
    <dbReference type="NCBI Taxonomy" id="992287"/>
    <lineage>
        <taxon>Bacteria</taxon>
        <taxon>Bacillati</taxon>
        <taxon>Actinomycetota</taxon>
        <taxon>Actinomycetes</taxon>
        <taxon>Micrococcales</taxon>
        <taxon>Cellulomonadaceae</taxon>
        <taxon>Cellulomonas</taxon>
    </lineage>
</organism>
<comment type="similarity">
    <text evidence="1 4">Belongs to the glycosyl hydrolase 30 family.</text>
</comment>
<evidence type="ECO:0000313" key="9">
    <source>
        <dbReference type="Proteomes" id="UP000642125"/>
    </source>
</evidence>
<protein>
    <recommendedName>
        <fullName evidence="7">F5/8 type C domain-containing protein</fullName>
    </recommendedName>
</protein>
<dbReference type="SUPFAM" id="SSF49785">
    <property type="entry name" value="Galactose-binding domain-like"/>
    <property type="match status" value="1"/>
</dbReference>
<keyword evidence="6" id="KW-0812">Transmembrane</keyword>
<keyword evidence="6" id="KW-0472">Membrane</keyword>
<dbReference type="Pfam" id="PF00754">
    <property type="entry name" value="F5_F8_type_C"/>
    <property type="match status" value="1"/>
</dbReference>
<evidence type="ECO:0000259" key="7">
    <source>
        <dbReference type="PROSITE" id="PS50022"/>
    </source>
</evidence>
<keyword evidence="6" id="KW-1133">Transmembrane helix</keyword>
<sequence length="690" mass="71360">MVSDDSAGREARGRAVPGLAEPGREAPGRGSPRRGRAWVLAVVLAVVLAGAAALLLARTGDDPAPDAVVTEARRAEVWTTTADGTHRVARTATADPVVGSAGDAPDAVLAVDADDRGQEVTGFGAALTLSSASLLLAMPEDDRRALLTELFDPAGPVRLSVVRVALGGSDFVPEPATTYDDLPPGEVDRDLERFSSAGDEPVRALLRQIRVLAPDLVVVASPWSPPAWLKDSGSLEGGRLLDDDRAYANYAAYLVRALQEWAAAGVPVDALTVQNEPQARHPDGYPGTDMPVADQVRLLEALGPALEEAGLDPAVLAYDHNWALHPADAESTPEGRDPEADYPLRVLRSDAARWVSGVAFHCYSGDASAQDAVRDEFPDAAIWVTECSGSHAEGSAADRVFADTLGWQSRNLLVGSLAHGASVVLTWNLALDPDGGPHVGGCGTCTGVVTVDGADATPNAEREVLAHAARFVPRGSVRVGASSTAGDATTQVAFRTPAGATVLLAHHDGDGTDVVVEDGGARYPVRLETRSLTTVVIGDEAQRAGPATDDPPALPAEVDLSGAAVTADPAAPGDPCCTGDVAAHAVDGDLATRWSTGRAQRPGDVLEVDLGAPVAARSVVLDAGGGDWPRGYEVLTSADGDAWDVVVPGRAGAGQVAAARLDGGAVRYLRVRLTADADPWWSVAELRVLA</sequence>
<dbReference type="PANTHER" id="PTHR11069">
    <property type="entry name" value="GLUCOSYLCERAMIDASE"/>
    <property type="match status" value="1"/>
</dbReference>
<feature type="compositionally biased region" description="Basic and acidic residues" evidence="5">
    <location>
        <begin position="1"/>
        <end position="13"/>
    </location>
</feature>
<dbReference type="Pfam" id="PF02055">
    <property type="entry name" value="Glyco_hydro_30"/>
    <property type="match status" value="1"/>
</dbReference>
<keyword evidence="9" id="KW-1185">Reference proteome</keyword>
<accession>A0A919PB85</accession>
<dbReference type="InterPro" id="IPR008979">
    <property type="entry name" value="Galactose-bd-like_sf"/>
</dbReference>
<dbReference type="InterPro" id="IPR000421">
    <property type="entry name" value="FA58C"/>
</dbReference>
<evidence type="ECO:0000256" key="3">
    <source>
        <dbReference type="ARBA" id="ARBA00022801"/>
    </source>
</evidence>
<feature type="transmembrane region" description="Helical" evidence="6">
    <location>
        <begin position="37"/>
        <end position="57"/>
    </location>
</feature>
<evidence type="ECO:0000256" key="5">
    <source>
        <dbReference type="SAM" id="MobiDB-lite"/>
    </source>
</evidence>
<keyword evidence="2" id="KW-0732">Signal</keyword>
<comment type="caution">
    <text evidence="8">The sequence shown here is derived from an EMBL/GenBank/DDBJ whole genome shotgun (WGS) entry which is preliminary data.</text>
</comment>
<dbReference type="Gene3D" id="3.20.20.80">
    <property type="entry name" value="Glycosidases"/>
    <property type="match status" value="1"/>
</dbReference>
<dbReference type="GO" id="GO:0016020">
    <property type="term" value="C:membrane"/>
    <property type="evidence" value="ECO:0007669"/>
    <property type="project" value="GOC"/>
</dbReference>
<dbReference type="InterPro" id="IPR013780">
    <property type="entry name" value="Glyco_hydro_b"/>
</dbReference>
<dbReference type="SUPFAM" id="SSF51445">
    <property type="entry name" value="(Trans)glycosidases"/>
    <property type="match status" value="1"/>
</dbReference>
<proteinExistence type="inferred from homology"/>